<dbReference type="SMART" id="SM00166">
    <property type="entry name" value="UBX"/>
    <property type="match status" value="1"/>
</dbReference>
<dbReference type="OrthoDB" id="10254930at2759"/>
<evidence type="ECO:0000256" key="3">
    <source>
        <dbReference type="ARBA" id="ARBA00023054"/>
    </source>
</evidence>
<dbReference type="InterPro" id="IPR029071">
    <property type="entry name" value="Ubiquitin-like_domsf"/>
</dbReference>
<name>A0A7R9FPZ3_9CRUS</name>
<dbReference type="Pfam" id="PF00789">
    <property type="entry name" value="UBX"/>
    <property type="match status" value="1"/>
</dbReference>
<dbReference type="SMART" id="SM00165">
    <property type="entry name" value="UBA"/>
    <property type="match status" value="1"/>
</dbReference>
<proteinExistence type="predicted"/>
<gene>
    <name evidence="7" type="ORF">DSTB1V02_LOCUS10359</name>
</gene>
<dbReference type="InterPro" id="IPR009060">
    <property type="entry name" value="UBA-like_sf"/>
</dbReference>
<feature type="domain" description="UBX" evidence="6">
    <location>
        <begin position="240"/>
        <end position="319"/>
    </location>
</feature>
<evidence type="ECO:0000256" key="2">
    <source>
        <dbReference type="ARBA" id="ARBA00022490"/>
    </source>
</evidence>
<feature type="region of interest" description="Disordered" evidence="4">
    <location>
        <begin position="199"/>
        <end position="236"/>
    </location>
</feature>
<dbReference type="InterPro" id="IPR013087">
    <property type="entry name" value="Znf_C2H2_type"/>
</dbReference>
<dbReference type="EMBL" id="CAJPEV010002947">
    <property type="protein sequence ID" value="CAG0898500.1"/>
    <property type="molecule type" value="Genomic_DNA"/>
</dbReference>
<evidence type="ECO:0000256" key="4">
    <source>
        <dbReference type="SAM" id="MobiDB-lite"/>
    </source>
</evidence>
<protein>
    <recommendedName>
        <fullName evidence="9">UBX domain-containing protein 1</fullName>
    </recommendedName>
</protein>
<dbReference type="Gene3D" id="3.10.20.90">
    <property type="entry name" value="Phosphatidylinositol 3-kinase Catalytic Subunit, Chain A, domain 1"/>
    <property type="match status" value="1"/>
</dbReference>
<evidence type="ECO:0000259" key="6">
    <source>
        <dbReference type="PROSITE" id="PS50033"/>
    </source>
</evidence>
<keyword evidence="8" id="KW-1185">Reference proteome</keyword>
<evidence type="ECO:0000256" key="1">
    <source>
        <dbReference type="ARBA" id="ARBA00004496"/>
    </source>
</evidence>
<comment type="subcellular location">
    <subcellularLocation>
        <location evidence="1">Cytoplasm</location>
    </subcellularLocation>
</comment>
<keyword evidence="3" id="KW-0175">Coiled coil</keyword>
<dbReference type="GO" id="GO:0005634">
    <property type="term" value="C:nucleus"/>
    <property type="evidence" value="ECO:0007669"/>
    <property type="project" value="TreeGrafter"/>
</dbReference>
<feature type="region of interest" description="Disordered" evidence="4">
    <location>
        <begin position="41"/>
        <end position="82"/>
    </location>
</feature>
<dbReference type="GO" id="GO:0031397">
    <property type="term" value="P:negative regulation of protein ubiquitination"/>
    <property type="evidence" value="ECO:0007669"/>
    <property type="project" value="TreeGrafter"/>
</dbReference>
<dbReference type="Pfam" id="PF22562">
    <property type="entry name" value="UBA_7"/>
    <property type="match status" value="1"/>
</dbReference>
<feature type="compositionally biased region" description="Basic and acidic residues" evidence="4">
    <location>
        <begin position="199"/>
        <end position="215"/>
    </location>
</feature>
<dbReference type="InterPro" id="IPR015940">
    <property type="entry name" value="UBA"/>
</dbReference>
<dbReference type="AlphaFoldDB" id="A0A7R9FPZ3"/>
<dbReference type="GO" id="GO:0036435">
    <property type="term" value="F:K48-linked polyubiquitin modification-dependent protein binding"/>
    <property type="evidence" value="ECO:0007669"/>
    <property type="project" value="TreeGrafter"/>
</dbReference>
<dbReference type="EMBL" id="LR902464">
    <property type="protein sequence ID" value="CAD7250588.1"/>
    <property type="molecule type" value="Genomic_DNA"/>
</dbReference>
<evidence type="ECO:0000259" key="5">
    <source>
        <dbReference type="PROSITE" id="PS50030"/>
    </source>
</evidence>
<organism evidence="7">
    <name type="scientific">Darwinula stevensoni</name>
    <dbReference type="NCBI Taxonomy" id="69355"/>
    <lineage>
        <taxon>Eukaryota</taxon>
        <taxon>Metazoa</taxon>
        <taxon>Ecdysozoa</taxon>
        <taxon>Arthropoda</taxon>
        <taxon>Crustacea</taxon>
        <taxon>Oligostraca</taxon>
        <taxon>Ostracoda</taxon>
        <taxon>Podocopa</taxon>
        <taxon>Podocopida</taxon>
        <taxon>Darwinulocopina</taxon>
        <taxon>Darwinuloidea</taxon>
        <taxon>Darwinulidae</taxon>
        <taxon>Darwinula</taxon>
    </lineage>
</organism>
<evidence type="ECO:0008006" key="9">
    <source>
        <dbReference type="Google" id="ProtNLM"/>
    </source>
</evidence>
<dbReference type="GO" id="GO:0032435">
    <property type="term" value="P:negative regulation of proteasomal ubiquitin-dependent protein catabolic process"/>
    <property type="evidence" value="ECO:0007669"/>
    <property type="project" value="TreeGrafter"/>
</dbReference>
<dbReference type="SUPFAM" id="SSF54236">
    <property type="entry name" value="Ubiquitin-like"/>
    <property type="match status" value="1"/>
</dbReference>
<evidence type="ECO:0000313" key="7">
    <source>
        <dbReference type="EMBL" id="CAD7250588.1"/>
    </source>
</evidence>
<dbReference type="Proteomes" id="UP000677054">
    <property type="component" value="Unassembled WGS sequence"/>
</dbReference>
<dbReference type="InterPro" id="IPR057766">
    <property type="entry name" value="Znf-C2H2_OTU1-like_C"/>
</dbReference>
<evidence type="ECO:0000313" key="8">
    <source>
        <dbReference type="Proteomes" id="UP000677054"/>
    </source>
</evidence>
<keyword evidence="2" id="KW-0963">Cytoplasm</keyword>
<feature type="region of interest" description="Disordered" evidence="4">
    <location>
        <begin position="104"/>
        <end position="159"/>
    </location>
</feature>
<sequence>MSGEEVFLDSLLQMGFPKEEVEKALRETGYRGVEPAMDWLLHQGGVEDGAQKKTSQEESTSTLNEASSLDQEEESSDPPVAKSIKCNQCSKLFASQAEIEFHAAKTGHSDFSESEEEKKPLTEEEKAQKLRDIEDKLKQKRREREEKEKREALEKEKHRIRIGKEISEAKKRVDDEEMRKIAEERKREKMEDRLARQRVLDQIERDKQARKEKMMKLQGRLPPSQLPEPQPRVASEPAPKDYLETKLQLRLHSGENFVQTFGSKETLSAVRLFLQMKKPELQTQPFLMMTNFPKRIFNEDDMQTPLNALDLVPSAVVMVRLQ</sequence>
<dbReference type="PROSITE" id="PS50033">
    <property type="entry name" value="UBX"/>
    <property type="match status" value="1"/>
</dbReference>
<dbReference type="PANTHER" id="PTHR46340">
    <property type="entry name" value="UBX DOMAIN-CONTAINING PROTEIN 1"/>
    <property type="match status" value="1"/>
</dbReference>
<reference evidence="7" key="1">
    <citation type="submission" date="2020-11" db="EMBL/GenBank/DDBJ databases">
        <authorList>
            <person name="Tran Van P."/>
        </authorList>
    </citation>
    <scope>NUCLEOTIDE SEQUENCE</scope>
</reference>
<dbReference type="PROSITE" id="PS00028">
    <property type="entry name" value="ZINC_FINGER_C2H2_1"/>
    <property type="match status" value="1"/>
</dbReference>
<dbReference type="PROSITE" id="PS50030">
    <property type="entry name" value="UBA"/>
    <property type="match status" value="1"/>
</dbReference>
<accession>A0A7R9FPZ3</accession>
<dbReference type="GO" id="GO:1903094">
    <property type="term" value="P:negative regulation of protein K48-linked deubiquitination"/>
    <property type="evidence" value="ECO:0007669"/>
    <property type="project" value="TreeGrafter"/>
</dbReference>
<feature type="domain" description="UBA" evidence="5">
    <location>
        <begin position="1"/>
        <end position="43"/>
    </location>
</feature>
<dbReference type="GO" id="GO:0005737">
    <property type="term" value="C:cytoplasm"/>
    <property type="evidence" value="ECO:0007669"/>
    <property type="project" value="UniProtKB-SubCell"/>
</dbReference>
<dbReference type="Pfam" id="PF24560">
    <property type="entry name" value="zf-C2H2_OTU1_C"/>
    <property type="match status" value="1"/>
</dbReference>
<feature type="compositionally biased region" description="Polar residues" evidence="4">
    <location>
        <begin position="57"/>
        <end position="69"/>
    </location>
</feature>
<dbReference type="Gene3D" id="1.10.8.10">
    <property type="entry name" value="DNA helicase RuvA subunit, C-terminal domain"/>
    <property type="match status" value="1"/>
</dbReference>
<dbReference type="InterPro" id="IPR001012">
    <property type="entry name" value="UBX_dom"/>
</dbReference>
<dbReference type="SUPFAM" id="SSF46934">
    <property type="entry name" value="UBA-like"/>
    <property type="match status" value="1"/>
</dbReference>
<dbReference type="PANTHER" id="PTHR46340:SF1">
    <property type="entry name" value="UBX DOMAIN-CONTAINING PROTEIN 1"/>
    <property type="match status" value="1"/>
</dbReference>